<organism evidence="3">
    <name type="scientific">Caenorhabditis brenneri</name>
    <name type="common">Nematode worm</name>
    <dbReference type="NCBI Taxonomy" id="135651"/>
    <lineage>
        <taxon>Eukaryota</taxon>
        <taxon>Metazoa</taxon>
        <taxon>Ecdysozoa</taxon>
        <taxon>Nematoda</taxon>
        <taxon>Chromadorea</taxon>
        <taxon>Rhabditida</taxon>
        <taxon>Rhabditina</taxon>
        <taxon>Rhabditomorpha</taxon>
        <taxon>Rhabditoidea</taxon>
        <taxon>Rhabditidae</taxon>
        <taxon>Peloderinae</taxon>
        <taxon>Caenorhabditis</taxon>
    </lineage>
</organism>
<name>G0NC22_CAEBE</name>
<feature type="chain" id="PRO_5003405550" evidence="1">
    <location>
        <begin position="19"/>
        <end position="99"/>
    </location>
</feature>
<dbReference type="InParanoid" id="G0NC22"/>
<keyword evidence="1" id="KW-0732">Signal</keyword>
<evidence type="ECO:0000313" key="3">
    <source>
        <dbReference type="Proteomes" id="UP000008068"/>
    </source>
</evidence>
<dbReference type="AlphaFoldDB" id="G0NC22"/>
<dbReference type="EMBL" id="GL379860">
    <property type="protein sequence ID" value="EGT57245.1"/>
    <property type="molecule type" value="Genomic_DNA"/>
</dbReference>
<evidence type="ECO:0000256" key="1">
    <source>
        <dbReference type="SAM" id="SignalP"/>
    </source>
</evidence>
<sequence length="99" mass="11331">MWFVVLSILLFITSTIHGNEDSQLAIKELHYEISKVAKEVQELYLEPDTAQIKLDEKTKKVLEVYIPMDISSGLPEQVQLLDLKDKADDVMVRDMLIGL</sequence>
<dbReference type="HOGENOM" id="CLU_162886_0_0_1"/>
<gene>
    <name evidence="2" type="ORF">CAEBREN_00838</name>
</gene>
<feature type="signal peptide" evidence="1">
    <location>
        <begin position="1"/>
        <end position="18"/>
    </location>
</feature>
<accession>G0NC22</accession>
<reference evidence="3" key="1">
    <citation type="submission" date="2011-07" db="EMBL/GenBank/DDBJ databases">
        <authorList>
            <consortium name="Caenorhabditis brenneri Sequencing and Analysis Consortium"/>
            <person name="Wilson R.K."/>
        </authorList>
    </citation>
    <scope>NUCLEOTIDE SEQUENCE [LARGE SCALE GENOMIC DNA]</scope>
    <source>
        <strain evidence="3">PB2801</strain>
    </source>
</reference>
<proteinExistence type="predicted"/>
<protein>
    <submittedName>
        <fullName evidence="2">Uncharacterized protein</fullName>
    </submittedName>
</protein>
<keyword evidence="3" id="KW-1185">Reference proteome</keyword>
<evidence type="ECO:0000313" key="2">
    <source>
        <dbReference type="EMBL" id="EGT57245.1"/>
    </source>
</evidence>
<dbReference type="Proteomes" id="UP000008068">
    <property type="component" value="Unassembled WGS sequence"/>
</dbReference>